<dbReference type="KEGG" id="ovi:T265_04610"/>
<dbReference type="PANTHER" id="PTHR33327">
    <property type="entry name" value="ENDONUCLEASE"/>
    <property type="match status" value="1"/>
</dbReference>
<organism evidence="3 4">
    <name type="scientific">Opisthorchis viverrini</name>
    <name type="common">Southeast Asian liver fluke</name>
    <dbReference type="NCBI Taxonomy" id="6198"/>
    <lineage>
        <taxon>Eukaryota</taxon>
        <taxon>Metazoa</taxon>
        <taxon>Spiralia</taxon>
        <taxon>Lophotrochozoa</taxon>
        <taxon>Platyhelminthes</taxon>
        <taxon>Trematoda</taxon>
        <taxon>Digenea</taxon>
        <taxon>Opisthorchiida</taxon>
        <taxon>Opisthorchiata</taxon>
        <taxon>Opisthorchiidae</taxon>
        <taxon>Opisthorchis</taxon>
    </lineage>
</organism>
<evidence type="ECO:0000313" key="4">
    <source>
        <dbReference type="Proteomes" id="UP000054324"/>
    </source>
</evidence>
<feature type="region of interest" description="Disordered" evidence="1">
    <location>
        <begin position="222"/>
        <end position="244"/>
    </location>
</feature>
<dbReference type="EMBL" id="KL596696">
    <property type="protein sequence ID" value="KER28562.1"/>
    <property type="molecule type" value="Genomic_DNA"/>
</dbReference>
<name>A0A074ZRV6_OPIVI</name>
<proteinExistence type="predicted"/>
<dbReference type="OrthoDB" id="6251906at2759"/>
<dbReference type="Pfam" id="PF23055">
    <property type="entry name" value="DUF7041"/>
    <property type="match status" value="1"/>
</dbReference>
<dbReference type="GeneID" id="20318792"/>
<evidence type="ECO:0000259" key="2">
    <source>
        <dbReference type="Pfam" id="PF23055"/>
    </source>
</evidence>
<evidence type="ECO:0000256" key="1">
    <source>
        <dbReference type="SAM" id="MobiDB-lite"/>
    </source>
</evidence>
<sequence length="579" mass="66977">MWLLHDTFTVLSFEEENSKTVTARTSHQTGSPTLHKEYIRTRNQTIGAKMNLRQPRQNQKENVIYQINCNHRNKFYVGQTGRKLCIRIKEHNATVRRIKKVTISTWKRQNVWPTETRDTEENFWRHGTPRQIRSTGTSHWIQFTHLYVQKTNTSTGTLMEERLLDSQTKTRRTPWSQINKVTPLSFERSCSCSGVIIPVSLHQREALDSSFALIRAHQQCTPMGVPGLEPRTSDMRGERATTTPPKHTNVFILDRCDWCARLTERRPSNCLGSDNRLIRQSGLPSQPGLTLAYGDTRHGREFLEAWYSTADLINRCIRLDPIYAPLRAKDQHLNRNTQGVDNHYIFIEEKTHKFAENSSPMLRLIRTLTEHLQTIGQGRENLICILFTKLNIHLLLECVFLNFPGYSLTVSQPRANPNPQTPDANRIYEKTYYSHAPSVVSTVTLLVVIRLTDYIPRNPRVWFHQVESVFTTRRTTSQATRFSYVVQHLPFDVATEVDDLLKDIPKENPYDALLVAVISRTGKSENKMLRDLFTTVELGDRSPSQLFRRMRPLASDGNHGPTMARQTSTLHAPRHQRFR</sequence>
<dbReference type="CTD" id="20318792"/>
<keyword evidence="4" id="KW-1185">Reference proteome</keyword>
<feature type="domain" description="DUF7041" evidence="2">
    <location>
        <begin position="453"/>
        <end position="533"/>
    </location>
</feature>
<reference evidence="3 4" key="1">
    <citation type="submission" date="2013-11" db="EMBL/GenBank/DDBJ databases">
        <title>Opisthorchis viverrini - life in the bile duct.</title>
        <authorList>
            <person name="Young N.D."/>
            <person name="Nagarajan N."/>
            <person name="Lin S.J."/>
            <person name="Korhonen P.K."/>
            <person name="Jex A.R."/>
            <person name="Hall R.S."/>
            <person name="Safavi-Hemami H."/>
            <person name="Kaewkong W."/>
            <person name="Bertrand D."/>
            <person name="Gao S."/>
            <person name="Seet Q."/>
            <person name="Wongkham S."/>
            <person name="Teh B.T."/>
            <person name="Wongkham C."/>
            <person name="Intapan P.M."/>
            <person name="Maleewong W."/>
            <person name="Yang X."/>
            <person name="Hu M."/>
            <person name="Wang Z."/>
            <person name="Hofmann A."/>
            <person name="Sternberg P.W."/>
            <person name="Tan P."/>
            <person name="Wang J."/>
            <person name="Gasser R.B."/>
        </authorList>
    </citation>
    <scope>NUCLEOTIDE SEQUENCE [LARGE SCALE GENOMIC DNA]</scope>
</reference>
<accession>A0A074ZRV6</accession>
<dbReference type="InterPro" id="IPR055469">
    <property type="entry name" value="DUF7041"/>
</dbReference>
<dbReference type="RefSeq" id="XP_009167656.1">
    <property type="nucleotide sequence ID" value="XM_009169392.1"/>
</dbReference>
<evidence type="ECO:0000313" key="3">
    <source>
        <dbReference type="EMBL" id="KER28562.1"/>
    </source>
</evidence>
<dbReference type="PANTHER" id="PTHR33327:SF3">
    <property type="entry name" value="RNA-DIRECTED DNA POLYMERASE"/>
    <property type="match status" value="1"/>
</dbReference>
<gene>
    <name evidence="3" type="ORF">T265_04610</name>
</gene>
<dbReference type="AlphaFoldDB" id="A0A074ZRV6"/>
<protein>
    <recommendedName>
        <fullName evidence="2">DUF7041 domain-containing protein</fullName>
    </recommendedName>
</protein>
<dbReference type="Proteomes" id="UP000054324">
    <property type="component" value="Unassembled WGS sequence"/>
</dbReference>
<feature type="region of interest" description="Disordered" evidence="1">
    <location>
        <begin position="552"/>
        <end position="579"/>
    </location>
</feature>